<keyword evidence="2" id="KW-0732">Signal</keyword>
<feature type="chain" id="PRO_5045234921" description="Secreted protein" evidence="2">
    <location>
        <begin position="44"/>
        <end position="163"/>
    </location>
</feature>
<dbReference type="RefSeq" id="WP_344548476.1">
    <property type="nucleotide sequence ID" value="NZ_BAAATD010000019.1"/>
</dbReference>
<name>A0ABP6DA82_9ACTN</name>
<keyword evidence="4" id="KW-1185">Reference proteome</keyword>
<evidence type="ECO:0000256" key="1">
    <source>
        <dbReference type="SAM" id="MobiDB-lite"/>
    </source>
</evidence>
<feature type="signal peptide" evidence="2">
    <location>
        <begin position="1"/>
        <end position="43"/>
    </location>
</feature>
<sequence>MKTRQTTLPDANPKATVMRKTLAAAVIATAAAGVMASSPAAHAAAGTAASTQSATQTVSATPGDQVSAPAKKRYRVTIRQARSEGVVGLTRGGVVITGITTDHSCRDGASYTKVTAGRKVVRLGYACGSRTGFQRKLPVRALKIQVCTVRPGKCSAPVSIRFR</sequence>
<reference evidence="4" key="1">
    <citation type="journal article" date="2019" name="Int. J. Syst. Evol. Microbiol.">
        <title>The Global Catalogue of Microorganisms (GCM) 10K type strain sequencing project: providing services to taxonomists for standard genome sequencing and annotation.</title>
        <authorList>
            <consortium name="The Broad Institute Genomics Platform"/>
            <consortium name="The Broad Institute Genome Sequencing Center for Infectious Disease"/>
            <person name="Wu L."/>
            <person name="Ma J."/>
        </authorList>
    </citation>
    <scope>NUCLEOTIDE SEQUENCE [LARGE SCALE GENOMIC DNA]</scope>
    <source>
        <strain evidence="4">JCM 6833</strain>
    </source>
</reference>
<gene>
    <name evidence="3" type="ORF">GCM10010411_87790</name>
</gene>
<organism evidence="3 4">
    <name type="scientific">Actinomadura fulvescens</name>
    <dbReference type="NCBI Taxonomy" id="46160"/>
    <lineage>
        <taxon>Bacteria</taxon>
        <taxon>Bacillati</taxon>
        <taxon>Actinomycetota</taxon>
        <taxon>Actinomycetes</taxon>
        <taxon>Streptosporangiales</taxon>
        <taxon>Thermomonosporaceae</taxon>
        <taxon>Actinomadura</taxon>
    </lineage>
</organism>
<evidence type="ECO:0000313" key="4">
    <source>
        <dbReference type="Proteomes" id="UP001501509"/>
    </source>
</evidence>
<accession>A0ABP6DA82</accession>
<dbReference type="EMBL" id="BAAATD010000019">
    <property type="protein sequence ID" value="GAA2635285.1"/>
    <property type="molecule type" value="Genomic_DNA"/>
</dbReference>
<comment type="caution">
    <text evidence="3">The sequence shown here is derived from an EMBL/GenBank/DDBJ whole genome shotgun (WGS) entry which is preliminary data.</text>
</comment>
<protein>
    <recommendedName>
        <fullName evidence="5">Secreted protein</fullName>
    </recommendedName>
</protein>
<evidence type="ECO:0000313" key="3">
    <source>
        <dbReference type="EMBL" id="GAA2635285.1"/>
    </source>
</evidence>
<evidence type="ECO:0008006" key="5">
    <source>
        <dbReference type="Google" id="ProtNLM"/>
    </source>
</evidence>
<feature type="compositionally biased region" description="Low complexity" evidence="1">
    <location>
        <begin position="51"/>
        <end position="61"/>
    </location>
</feature>
<dbReference type="Proteomes" id="UP001501509">
    <property type="component" value="Unassembled WGS sequence"/>
</dbReference>
<feature type="region of interest" description="Disordered" evidence="1">
    <location>
        <begin position="51"/>
        <end position="71"/>
    </location>
</feature>
<proteinExistence type="predicted"/>
<evidence type="ECO:0000256" key="2">
    <source>
        <dbReference type="SAM" id="SignalP"/>
    </source>
</evidence>